<dbReference type="InterPro" id="IPR023213">
    <property type="entry name" value="CAT-like_dom_sf"/>
</dbReference>
<dbReference type="InterPro" id="IPR004167">
    <property type="entry name" value="PSBD"/>
</dbReference>
<keyword evidence="3 6" id="KW-0808">Transferase</keyword>
<dbReference type="PANTHER" id="PTHR43178:SF5">
    <property type="entry name" value="LIPOAMIDE ACYLTRANSFERASE COMPONENT OF BRANCHED-CHAIN ALPHA-KETO ACID DEHYDROGENASE COMPLEX, MITOCHONDRIAL"/>
    <property type="match status" value="1"/>
</dbReference>
<keyword evidence="4 6" id="KW-0450">Lipoyl</keyword>
<dbReference type="GO" id="GO:0031405">
    <property type="term" value="F:lipoic acid binding"/>
    <property type="evidence" value="ECO:0007669"/>
    <property type="project" value="TreeGrafter"/>
</dbReference>
<evidence type="ECO:0000256" key="1">
    <source>
        <dbReference type="ARBA" id="ARBA00001938"/>
    </source>
</evidence>
<evidence type="ECO:0000313" key="10">
    <source>
        <dbReference type="EMBL" id="KSU86183.1"/>
    </source>
</evidence>
<dbReference type="SUPFAM" id="SSF52777">
    <property type="entry name" value="CoA-dependent acyltransferases"/>
    <property type="match status" value="1"/>
</dbReference>
<dbReference type="PROSITE" id="PS51826">
    <property type="entry name" value="PSBD"/>
    <property type="match status" value="1"/>
</dbReference>
<dbReference type="SUPFAM" id="SSF51230">
    <property type="entry name" value="Single hybrid motif"/>
    <property type="match status" value="1"/>
</dbReference>
<keyword evidence="11" id="KW-1185">Reference proteome</keyword>
<comment type="cofactor">
    <cofactor evidence="1 6">
        <name>(R)-lipoate</name>
        <dbReference type="ChEBI" id="CHEBI:83088"/>
    </cofactor>
</comment>
<evidence type="ECO:0000313" key="11">
    <source>
        <dbReference type="Proteomes" id="UP000053681"/>
    </source>
</evidence>
<dbReference type="InterPro" id="IPR000089">
    <property type="entry name" value="Biotin_lipoyl"/>
</dbReference>
<name>A0A0V8JGK5_9BACI</name>
<evidence type="ECO:0000256" key="7">
    <source>
        <dbReference type="SAM" id="MobiDB-lite"/>
    </source>
</evidence>
<dbReference type="Pfam" id="PF00364">
    <property type="entry name" value="Biotin_lipoyl"/>
    <property type="match status" value="1"/>
</dbReference>
<dbReference type="EMBL" id="LNQP01000107">
    <property type="protein sequence ID" value="KSU86183.1"/>
    <property type="molecule type" value="Genomic_DNA"/>
</dbReference>
<dbReference type="RefSeq" id="WP_025908698.1">
    <property type="nucleotide sequence ID" value="NZ_KQ758721.1"/>
</dbReference>
<gene>
    <name evidence="10" type="ORF">AS180_20060</name>
</gene>
<evidence type="ECO:0000256" key="3">
    <source>
        <dbReference type="ARBA" id="ARBA00022679"/>
    </source>
</evidence>
<dbReference type="Pfam" id="PF02817">
    <property type="entry name" value="E3_binding"/>
    <property type="match status" value="1"/>
</dbReference>
<dbReference type="GO" id="GO:0005737">
    <property type="term" value="C:cytoplasm"/>
    <property type="evidence" value="ECO:0007669"/>
    <property type="project" value="TreeGrafter"/>
</dbReference>
<evidence type="ECO:0000259" key="8">
    <source>
        <dbReference type="PROSITE" id="PS50968"/>
    </source>
</evidence>
<feature type="domain" description="Lipoyl-binding" evidence="8">
    <location>
        <begin position="2"/>
        <end position="77"/>
    </location>
</feature>
<comment type="similarity">
    <text evidence="2 6">Belongs to the 2-oxoacid dehydrogenase family.</text>
</comment>
<dbReference type="GO" id="GO:0016407">
    <property type="term" value="F:acetyltransferase activity"/>
    <property type="evidence" value="ECO:0007669"/>
    <property type="project" value="TreeGrafter"/>
</dbReference>
<dbReference type="SUPFAM" id="SSF47005">
    <property type="entry name" value="Peripheral subunit-binding domain of 2-oxo acid dehydrogenase complex"/>
    <property type="match status" value="1"/>
</dbReference>
<dbReference type="Gene3D" id="4.10.320.10">
    <property type="entry name" value="E3-binding domain"/>
    <property type="match status" value="1"/>
</dbReference>
<accession>A0A0V8JGK5</accession>
<dbReference type="Pfam" id="PF00198">
    <property type="entry name" value="2-oxoacid_dh"/>
    <property type="match status" value="1"/>
</dbReference>
<organism evidence="10 11">
    <name type="scientific">Priestia veravalensis</name>
    <dbReference type="NCBI Taxonomy" id="1414648"/>
    <lineage>
        <taxon>Bacteria</taxon>
        <taxon>Bacillati</taxon>
        <taxon>Bacillota</taxon>
        <taxon>Bacilli</taxon>
        <taxon>Bacillales</taxon>
        <taxon>Bacillaceae</taxon>
        <taxon>Priestia</taxon>
    </lineage>
</organism>
<sequence length="416" mass="45648">MSTAIVMPKLGMTMKEGTIVEWLKQPGESVSEGEGVAVISSEKLTSEVEAPTDGVLLTIIEEVDNEVEVGKPIGIIGNEKEAESESSQDVREGKDAALEENAPARQEAEVKGEDTNKRIRISPAARKLAQQLRVDTQNVKGTGPNNRITRRDIQAFADKRGEEKVPTKPKVEQETKTIVQPDVQTTGVKSEKLSVMRQTIAKRMQQSLSTTAQLTLHRKAEINALLDFQKDIKKQVTESELDVRLTLTVLIARAVTLSLRDKSFMNTHLIDGQLYLFDEVHLGIATSLDAGLVVPVVKNAERLPLGELAKAISSVTEKARNGQLPGYELTGSTFTISNLGQQGIEYFTPVLNTPETGILGVGTFIEELTLENETVKTVKKLPLSLTFDHQVLDGAPAGDFLNRVVYYLEHPYLLVL</sequence>
<evidence type="ECO:0000256" key="2">
    <source>
        <dbReference type="ARBA" id="ARBA00007317"/>
    </source>
</evidence>
<dbReference type="EC" id="2.3.1.-" evidence="6"/>
<feature type="region of interest" description="Disordered" evidence="7">
    <location>
        <begin position="76"/>
        <end position="113"/>
    </location>
</feature>
<proteinExistence type="inferred from homology"/>
<dbReference type="AlphaFoldDB" id="A0A0V8JGK5"/>
<protein>
    <recommendedName>
        <fullName evidence="6">Dihydrolipoamide acetyltransferase component of pyruvate dehydrogenase complex</fullName>
        <ecNumber evidence="6">2.3.1.-</ecNumber>
    </recommendedName>
</protein>
<evidence type="ECO:0000256" key="6">
    <source>
        <dbReference type="RuleBase" id="RU003423"/>
    </source>
</evidence>
<dbReference type="InterPro" id="IPR011053">
    <property type="entry name" value="Single_hybrid_motif"/>
</dbReference>
<evidence type="ECO:0000256" key="5">
    <source>
        <dbReference type="ARBA" id="ARBA00023315"/>
    </source>
</evidence>
<dbReference type="PROSITE" id="PS50968">
    <property type="entry name" value="BIOTINYL_LIPOYL"/>
    <property type="match status" value="1"/>
</dbReference>
<dbReference type="InterPro" id="IPR050743">
    <property type="entry name" value="2-oxoacid_DH_E2_comp"/>
</dbReference>
<comment type="caution">
    <text evidence="10">The sequence shown here is derived from an EMBL/GenBank/DDBJ whole genome shotgun (WGS) entry which is preliminary data.</text>
</comment>
<dbReference type="PANTHER" id="PTHR43178">
    <property type="entry name" value="DIHYDROLIPOAMIDE ACETYLTRANSFERASE COMPONENT OF PYRUVATE DEHYDROGENASE COMPLEX"/>
    <property type="match status" value="1"/>
</dbReference>
<evidence type="ECO:0000256" key="4">
    <source>
        <dbReference type="ARBA" id="ARBA00022823"/>
    </source>
</evidence>
<dbReference type="Gene3D" id="2.40.50.100">
    <property type="match status" value="1"/>
</dbReference>
<dbReference type="Proteomes" id="UP000053681">
    <property type="component" value="Unassembled WGS sequence"/>
</dbReference>
<feature type="domain" description="Peripheral subunit-binding (PSBD)" evidence="9">
    <location>
        <begin position="120"/>
        <end position="157"/>
    </location>
</feature>
<keyword evidence="5 6" id="KW-0012">Acyltransferase</keyword>
<feature type="compositionally biased region" description="Basic and acidic residues" evidence="7">
    <location>
        <begin position="78"/>
        <end position="97"/>
    </location>
</feature>
<evidence type="ECO:0000259" key="9">
    <source>
        <dbReference type="PROSITE" id="PS51826"/>
    </source>
</evidence>
<dbReference type="InterPro" id="IPR036625">
    <property type="entry name" value="E3-bd_dom_sf"/>
</dbReference>
<dbReference type="CDD" id="cd06849">
    <property type="entry name" value="lipoyl_domain"/>
    <property type="match status" value="1"/>
</dbReference>
<dbReference type="Gene3D" id="3.30.559.10">
    <property type="entry name" value="Chloramphenicol acetyltransferase-like domain"/>
    <property type="match status" value="1"/>
</dbReference>
<reference evidence="10 11" key="1">
    <citation type="submission" date="2015-11" db="EMBL/GenBank/DDBJ databases">
        <title>Bacillus caseinolyticus sp nov.</title>
        <authorList>
            <person name="Dastager S.G."/>
            <person name="Mawlankar R."/>
        </authorList>
    </citation>
    <scope>NUCLEOTIDE SEQUENCE [LARGE SCALE GENOMIC DNA]</scope>
    <source>
        <strain evidence="10 11">SGD-V-76</strain>
    </source>
</reference>
<dbReference type="InterPro" id="IPR001078">
    <property type="entry name" value="2-oxoacid_DH_actylTfrase"/>
</dbReference>